<dbReference type="Proteomes" id="UP000267908">
    <property type="component" value="Unassembled WGS sequence"/>
</dbReference>
<dbReference type="SUPFAM" id="SSF58104">
    <property type="entry name" value="Methyl-accepting chemotaxis protein (MCP) signaling domain"/>
    <property type="match status" value="1"/>
</dbReference>
<evidence type="ECO:0000313" key="2">
    <source>
        <dbReference type="EMBL" id="RMP10911.1"/>
    </source>
</evidence>
<evidence type="ECO:0000313" key="3">
    <source>
        <dbReference type="Proteomes" id="UP000267908"/>
    </source>
</evidence>
<gene>
    <name evidence="2" type="ORF">ALQ28_04081</name>
</gene>
<accession>A0A3M4AVR2</accession>
<comment type="caution">
    <text evidence="2">The sequence shown here is derived from an EMBL/GenBank/DDBJ whole genome shotgun (WGS) entry which is preliminary data.</text>
</comment>
<feature type="transmembrane region" description="Helical" evidence="1">
    <location>
        <begin position="28"/>
        <end position="60"/>
    </location>
</feature>
<reference evidence="2 3" key="1">
    <citation type="submission" date="2018-08" db="EMBL/GenBank/DDBJ databases">
        <title>Recombination of ecologically and evolutionarily significant loci maintains genetic cohesion in the Pseudomonas syringae species complex.</title>
        <authorList>
            <person name="Dillon M."/>
            <person name="Thakur S."/>
            <person name="Almeida R.N.D."/>
            <person name="Weir B.S."/>
            <person name="Guttman D.S."/>
        </authorList>
    </citation>
    <scope>NUCLEOTIDE SEQUENCE [LARGE SCALE GENOMIC DNA]</scope>
    <source>
        <strain evidence="2 3">ICMP 4330</strain>
    </source>
</reference>
<organism evidence="2 3">
    <name type="scientific">Pseudomonas syringae pv. delphinii</name>
    <dbReference type="NCBI Taxonomy" id="192088"/>
    <lineage>
        <taxon>Bacteria</taxon>
        <taxon>Pseudomonadati</taxon>
        <taxon>Pseudomonadota</taxon>
        <taxon>Gammaproteobacteria</taxon>
        <taxon>Pseudomonadales</taxon>
        <taxon>Pseudomonadaceae</taxon>
        <taxon>Pseudomonas</taxon>
    </lineage>
</organism>
<proteinExistence type="predicted"/>
<dbReference type="AlphaFoldDB" id="A0A3M4AVR2"/>
<name>A0A3M4AVR2_9PSED</name>
<sequence length="164" mass="17015">MAENLSMAAGLPLADASGAASKWWVPAVQSVALCLLLAAMSVAGLSLYVVTPLALLVVWLPRLARRSGLVSRVESGDSDIALLTRDLSRTTSHNALSAAQVAFSVGQLAGRVQSQLGAAEQVVSSAEQMIATEQQTAQLSQQALVAASEARQRSESGSRALNES</sequence>
<evidence type="ECO:0000256" key="1">
    <source>
        <dbReference type="SAM" id="Phobius"/>
    </source>
</evidence>
<keyword evidence="1" id="KW-0812">Transmembrane</keyword>
<keyword evidence="1" id="KW-0472">Membrane</keyword>
<protein>
    <submittedName>
        <fullName evidence="2">Methyl-accepting chemotaxis protein</fullName>
    </submittedName>
</protein>
<keyword evidence="1" id="KW-1133">Transmembrane helix</keyword>
<dbReference type="EMBL" id="RBQG01000220">
    <property type="protein sequence ID" value="RMP10911.1"/>
    <property type="molecule type" value="Genomic_DNA"/>
</dbReference>
<feature type="non-terminal residue" evidence="2">
    <location>
        <position position="164"/>
    </location>
</feature>